<organism evidence="1 2">
    <name type="scientific">Lederbergia citrisecunda</name>
    <dbReference type="NCBI Taxonomy" id="2833583"/>
    <lineage>
        <taxon>Bacteria</taxon>
        <taxon>Bacillati</taxon>
        <taxon>Bacillota</taxon>
        <taxon>Bacilli</taxon>
        <taxon>Bacillales</taxon>
        <taxon>Bacillaceae</taxon>
        <taxon>Lederbergia</taxon>
    </lineage>
</organism>
<reference evidence="1 2" key="1">
    <citation type="submission" date="2021-05" db="EMBL/GenBank/DDBJ databases">
        <title>Novel Bacillus species.</title>
        <authorList>
            <person name="Liu G."/>
        </authorList>
    </citation>
    <scope>NUCLEOTIDE SEQUENCE [LARGE SCALE GENOMIC DNA]</scope>
    <source>
        <strain evidence="1 2">FJAT-49732</strain>
    </source>
</reference>
<accession>A0A942TK63</accession>
<dbReference type="Proteomes" id="UP000682713">
    <property type="component" value="Unassembled WGS sequence"/>
</dbReference>
<comment type="caution">
    <text evidence="1">The sequence shown here is derived from an EMBL/GenBank/DDBJ whole genome shotgun (WGS) entry which is preliminary data.</text>
</comment>
<gene>
    <name evidence="1" type="ORF">KHA93_05555</name>
</gene>
<dbReference type="EMBL" id="JAGYPJ010000001">
    <property type="protein sequence ID" value="MBS4199120.1"/>
    <property type="molecule type" value="Genomic_DNA"/>
</dbReference>
<evidence type="ECO:0000313" key="2">
    <source>
        <dbReference type="Proteomes" id="UP000682713"/>
    </source>
</evidence>
<sequence length="62" mass="7281">MLFINKFKIDIGQGDSIDIAFEDKENLNISDYIESLEEKNGWILLDWTAVNKNHIKKIEKLE</sequence>
<evidence type="ECO:0000313" key="1">
    <source>
        <dbReference type="EMBL" id="MBS4199120.1"/>
    </source>
</evidence>
<proteinExistence type="predicted"/>
<dbReference type="RefSeq" id="WP_213109826.1">
    <property type="nucleotide sequence ID" value="NZ_JAGYPJ010000001.1"/>
</dbReference>
<name>A0A942TK63_9BACI</name>
<protein>
    <submittedName>
        <fullName evidence="1">Uncharacterized protein</fullName>
    </submittedName>
</protein>
<dbReference type="AlphaFoldDB" id="A0A942TK63"/>
<keyword evidence="2" id="KW-1185">Reference proteome</keyword>